<feature type="domain" description="Gelsolin-like" evidence="4">
    <location>
        <begin position="176"/>
        <end position="240"/>
    </location>
</feature>
<feature type="domain" description="Gelsolin-like" evidence="4">
    <location>
        <begin position="534"/>
        <end position="598"/>
    </location>
</feature>
<evidence type="ECO:0000313" key="5">
    <source>
        <dbReference type="EnsemblMetazoa" id="AALFPA23_007341.P9730"/>
    </source>
</evidence>
<dbReference type="GeneID" id="109401602"/>
<dbReference type="CDD" id="cd11291">
    <property type="entry name" value="gelsolin_S6_like"/>
    <property type="match status" value="1"/>
</dbReference>
<organism evidence="5 6">
    <name type="scientific">Aedes albopictus</name>
    <name type="common">Asian tiger mosquito</name>
    <name type="synonym">Stegomyia albopicta</name>
    <dbReference type="NCBI Taxonomy" id="7160"/>
    <lineage>
        <taxon>Eukaryota</taxon>
        <taxon>Metazoa</taxon>
        <taxon>Ecdysozoa</taxon>
        <taxon>Arthropoda</taxon>
        <taxon>Hexapoda</taxon>
        <taxon>Insecta</taxon>
        <taxon>Pterygota</taxon>
        <taxon>Neoptera</taxon>
        <taxon>Endopterygota</taxon>
        <taxon>Diptera</taxon>
        <taxon>Nematocera</taxon>
        <taxon>Culicoidea</taxon>
        <taxon>Culicidae</taxon>
        <taxon>Culicinae</taxon>
        <taxon>Aedini</taxon>
        <taxon>Aedes</taxon>
        <taxon>Stegomyia</taxon>
    </lineage>
</organism>
<dbReference type="PRINTS" id="PR00597">
    <property type="entry name" value="GELSOLIN"/>
</dbReference>
<feature type="signal peptide" evidence="3">
    <location>
        <begin position="1"/>
        <end position="20"/>
    </location>
</feature>
<dbReference type="PANTHER" id="PTHR11977:SF123">
    <property type="entry name" value="GELSOLIN"/>
    <property type="match status" value="1"/>
</dbReference>
<dbReference type="CDD" id="cd11293">
    <property type="entry name" value="gelsolin_S4_like"/>
    <property type="match status" value="1"/>
</dbReference>
<evidence type="ECO:0000256" key="2">
    <source>
        <dbReference type="SAM" id="MobiDB-lite"/>
    </source>
</evidence>
<feature type="chain" id="PRO_5045317916" description="Gelsolin-like domain-containing protein" evidence="3">
    <location>
        <begin position="21"/>
        <end position="1142"/>
    </location>
</feature>
<feature type="domain" description="Gelsolin-like" evidence="4">
    <location>
        <begin position="413"/>
        <end position="495"/>
    </location>
</feature>
<feature type="region of interest" description="Disordered" evidence="2">
    <location>
        <begin position="1123"/>
        <end position="1142"/>
    </location>
</feature>
<name>A0ABM1YAH7_AEDAL</name>
<feature type="domain" description="Gelsolin-like" evidence="4">
    <location>
        <begin position="657"/>
        <end position="730"/>
    </location>
</feature>
<keyword evidence="6" id="KW-1185">Reference proteome</keyword>
<keyword evidence="1" id="KW-0677">Repeat</keyword>
<feature type="domain" description="Gelsolin-like" evidence="4">
    <location>
        <begin position="1035"/>
        <end position="1109"/>
    </location>
</feature>
<proteinExistence type="predicted"/>
<dbReference type="Proteomes" id="UP000069940">
    <property type="component" value="Unassembled WGS sequence"/>
</dbReference>
<dbReference type="PANTHER" id="PTHR11977">
    <property type="entry name" value="VILLIN"/>
    <property type="match status" value="1"/>
</dbReference>
<sequence>MQPRIVHLTVLAAIVGLAVAANVPSTPGRKLNIPAFNNAGKTKGLEIWRIENFQPVAVPKAEYGKFYSGDSYIVLNTLEDKNKKKSHDAHFWLGLKTTQDEAGSAAILTVQLDDLLGGVPVQHREVEGSESDLFLSYFKGGVRYLEGGVASGFKHVQTNAAHPKRLFQVKGAKNIRLRQVELAVSAMNKGDCFILDSDRDVFVWVGPKANRVEKLKAINVGNDIRDRDHNGRATVHIVDEFSSLTDQESFFKSLGSGSPSTVPDQSTAKEDAAFEKADAARVELYKVTDSKGGKLAVEQITQKPLKQEMLKPEDAFILDTGSGLYVWIGKTATQQEKTQSLAKAQEFIKNKKYPAWTPVERIVQNAESAPFKHFFQTWREAGSTGSRLVTVMHPAFENAGTSKGLEVWRIENFEPVPVAKTSYGKFHTGDSYIVLNTKQSKSGVLSWDIHFWLGLETSQDEAGSAAILSVQLDDRHNGAPVQHREVQDHESSLFLSYFPGGVRYAAGGVKSGFNEVETNAAGEKRLFQVKGSKNVRVRQVALGLASMNKGDCYILDGGYDIYVYVGPSAKRVEKIKAISAASQIRDQDHAGRANVHILDEFASAADQQEFFDVLGEGSADEVPEQSECDDTYEQTDSKTVTLYKVSDADGSLSITPVGERPLKQSMLDSDQDCFILDTGASGIFVWVGKGATSQERSQSMIKAQEFITTKGYPMHTQVHRVIENGETTDFKQYFASWQDKGINHSHLIKAAMDEDSSVDGGEEREFDPEILHMFKKNGGRALGFMPDNGQGEAEVWRVENFDLVPVEPHTYGMFFGGDSYVIKYEYQNKRGGHGFIIYYWQGKQSSIDEKATAAMHAVRLDDELNGKAVQVRVTQGNEPRHFLKIFKGKLIIFTGGHASGFKNIHDHDTYDVDGTRLFRIRGTCSDDVRAEQMPETASSLASDDVFILETPSATYIWHGVGASDLEKDMAANIVAMISPDASPQIIDEGSEPAEFWAALGGEGDYDRELDPTGAPFLTPRLFHCRILFNKRLRVEEVPHFEQEDLNVDDVMVLDGGDEIYVWIGNGATDEERAKSIDMAKQYIRTDPSERNEDTVPIVILKQGEEPRSFKRLFPAWDDGHWESQPSYESIRQQVLDQNQPKE</sequence>
<feature type="domain" description="Gelsolin-like" evidence="4">
    <location>
        <begin position="929"/>
        <end position="996"/>
    </location>
</feature>
<protein>
    <recommendedName>
        <fullName evidence="4">Gelsolin-like domain-containing protein</fullName>
    </recommendedName>
</protein>
<evidence type="ECO:0000256" key="3">
    <source>
        <dbReference type="SAM" id="SignalP"/>
    </source>
</evidence>
<dbReference type="RefSeq" id="XP_062714049.1">
    <property type="nucleotide sequence ID" value="XM_062858065.1"/>
</dbReference>
<dbReference type="InterPro" id="IPR007123">
    <property type="entry name" value="Gelsolin-like_dom"/>
</dbReference>
<accession>A0ABM1YAH7</accession>
<dbReference type="SMART" id="SM00262">
    <property type="entry name" value="GEL"/>
    <property type="match status" value="9"/>
</dbReference>
<feature type="domain" description="Gelsolin-like" evidence="4">
    <location>
        <begin position="303"/>
        <end position="371"/>
    </location>
</feature>
<evidence type="ECO:0000313" key="6">
    <source>
        <dbReference type="Proteomes" id="UP000069940"/>
    </source>
</evidence>
<evidence type="ECO:0000256" key="1">
    <source>
        <dbReference type="ARBA" id="ARBA00022737"/>
    </source>
</evidence>
<dbReference type="CDD" id="cd11292">
    <property type="entry name" value="gelsolin_S3_like"/>
    <property type="match status" value="2"/>
</dbReference>
<dbReference type="InterPro" id="IPR029006">
    <property type="entry name" value="ADF-H/Gelsolin-like_dom_sf"/>
</dbReference>
<feature type="domain" description="Gelsolin-like" evidence="4">
    <location>
        <begin position="53"/>
        <end position="135"/>
    </location>
</feature>
<reference evidence="5" key="2">
    <citation type="submission" date="2025-05" db="UniProtKB">
        <authorList>
            <consortium name="EnsemblMetazoa"/>
        </authorList>
    </citation>
    <scope>IDENTIFICATION</scope>
    <source>
        <strain evidence="5">Foshan</strain>
    </source>
</reference>
<dbReference type="SUPFAM" id="SSF55753">
    <property type="entry name" value="Actin depolymerizing proteins"/>
    <property type="match status" value="9"/>
</dbReference>
<dbReference type="InterPro" id="IPR007122">
    <property type="entry name" value="Villin/Gelsolin"/>
</dbReference>
<evidence type="ECO:0000259" key="4">
    <source>
        <dbReference type="Pfam" id="PF00626"/>
    </source>
</evidence>
<reference evidence="6" key="1">
    <citation type="journal article" date="2015" name="Proc. Natl. Acad. Sci. U.S.A.">
        <title>Genome sequence of the Asian Tiger mosquito, Aedes albopictus, reveals insights into its biology, genetics, and evolution.</title>
        <authorList>
            <person name="Chen X.G."/>
            <person name="Jiang X."/>
            <person name="Gu J."/>
            <person name="Xu M."/>
            <person name="Wu Y."/>
            <person name="Deng Y."/>
            <person name="Zhang C."/>
            <person name="Bonizzoni M."/>
            <person name="Dermauw W."/>
            <person name="Vontas J."/>
            <person name="Armbruster P."/>
            <person name="Huang X."/>
            <person name="Yang Y."/>
            <person name="Zhang H."/>
            <person name="He W."/>
            <person name="Peng H."/>
            <person name="Liu Y."/>
            <person name="Wu K."/>
            <person name="Chen J."/>
            <person name="Lirakis M."/>
            <person name="Topalis P."/>
            <person name="Van Leeuwen T."/>
            <person name="Hall A.B."/>
            <person name="Jiang X."/>
            <person name="Thorpe C."/>
            <person name="Mueller R.L."/>
            <person name="Sun C."/>
            <person name="Waterhouse R.M."/>
            <person name="Yan G."/>
            <person name="Tu Z.J."/>
            <person name="Fang X."/>
            <person name="James A.A."/>
        </authorList>
    </citation>
    <scope>NUCLEOTIDE SEQUENCE [LARGE SCALE GENOMIC DNA]</scope>
    <source>
        <strain evidence="6">Foshan</strain>
    </source>
</reference>
<dbReference type="EnsemblMetazoa" id="AALFPA23_007341.R9730">
    <property type="protein sequence ID" value="AALFPA23_007341.P9730"/>
    <property type="gene ID" value="AALFPA23_007341"/>
</dbReference>
<dbReference type="Pfam" id="PF00626">
    <property type="entry name" value="Gelsolin"/>
    <property type="match status" value="9"/>
</dbReference>
<feature type="domain" description="Gelsolin-like" evidence="4">
    <location>
        <begin position="800"/>
        <end position="883"/>
    </location>
</feature>
<dbReference type="CDD" id="cd11289">
    <property type="entry name" value="gelsolin_S2_like"/>
    <property type="match status" value="2"/>
</dbReference>
<dbReference type="CDD" id="cd11288">
    <property type="entry name" value="gelsolin_S5_like"/>
    <property type="match status" value="1"/>
</dbReference>
<dbReference type="Gene3D" id="3.40.20.10">
    <property type="entry name" value="Severin"/>
    <property type="match status" value="9"/>
</dbReference>
<keyword evidence="3" id="KW-0732">Signal</keyword>
<dbReference type="CDD" id="cd11290">
    <property type="entry name" value="gelsolin_S1_like"/>
    <property type="match status" value="2"/>
</dbReference>